<evidence type="ECO:0000313" key="1">
    <source>
        <dbReference type="EMBL" id="QJY44411.1"/>
    </source>
</evidence>
<gene>
    <name evidence="1" type="ORF">HOP40_19120</name>
</gene>
<keyword evidence="2" id="KW-1185">Reference proteome</keyword>
<name>A0A6M6JD44_9PSEU</name>
<protein>
    <submittedName>
        <fullName evidence="1">Uncharacterized protein</fullName>
    </submittedName>
</protein>
<evidence type="ECO:0000313" key="2">
    <source>
        <dbReference type="Proteomes" id="UP000505377"/>
    </source>
</evidence>
<dbReference type="Proteomes" id="UP000505377">
    <property type="component" value="Chromosome"/>
</dbReference>
<proteinExistence type="predicted"/>
<sequence length="134" mass="13371">MATCSGYTALSCVAGRCGTGDTATVGDAVAAELRAVVRGSEQGVLVSTGCLLGGAVCAERPVAPVVVVQPCDDERRPTSHALVVGPLRTTADVAALGAWLRAGDLDPGLLPAHLLSGRLLAAARRAAARRGVSG</sequence>
<dbReference type="EMBL" id="CP053564">
    <property type="protein sequence ID" value="QJY44411.1"/>
    <property type="molecule type" value="Genomic_DNA"/>
</dbReference>
<dbReference type="AlphaFoldDB" id="A0A6M6JD44"/>
<organism evidence="1 2">
    <name type="scientific">Pseudonocardia broussonetiae</name>
    <dbReference type="NCBI Taxonomy" id="2736640"/>
    <lineage>
        <taxon>Bacteria</taxon>
        <taxon>Bacillati</taxon>
        <taxon>Actinomycetota</taxon>
        <taxon>Actinomycetes</taxon>
        <taxon>Pseudonocardiales</taxon>
        <taxon>Pseudonocardiaceae</taxon>
        <taxon>Pseudonocardia</taxon>
    </lineage>
</organism>
<accession>A0A6M6JD44</accession>
<dbReference type="KEGG" id="pbro:HOP40_19120"/>
<reference evidence="1 2" key="1">
    <citation type="submission" date="2020-05" db="EMBL/GenBank/DDBJ databases">
        <authorList>
            <person name="Mo P."/>
        </authorList>
    </citation>
    <scope>NUCLEOTIDE SEQUENCE [LARGE SCALE GENOMIC DNA]</scope>
    <source>
        <strain evidence="1 2">Gen01</strain>
    </source>
</reference>
<dbReference type="RefSeq" id="WP_172153785.1">
    <property type="nucleotide sequence ID" value="NZ_CP053564.1"/>
</dbReference>